<gene>
    <name evidence="5" type="ORF">AGRA3207_005399</name>
</gene>
<evidence type="ECO:0000256" key="2">
    <source>
        <dbReference type="ARBA" id="ARBA00023125"/>
    </source>
</evidence>
<dbReference type="Pfam" id="PF12840">
    <property type="entry name" value="HTH_20"/>
    <property type="match status" value="1"/>
</dbReference>
<keyword evidence="6" id="KW-1185">Reference proteome</keyword>
<dbReference type="Gene3D" id="1.10.10.10">
    <property type="entry name" value="Winged helix-like DNA-binding domain superfamily/Winged helix DNA-binding domain"/>
    <property type="match status" value="1"/>
</dbReference>
<dbReference type="CDD" id="cd00090">
    <property type="entry name" value="HTH_ARSR"/>
    <property type="match status" value="1"/>
</dbReference>
<dbReference type="PANTHER" id="PTHR33154:SF15">
    <property type="entry name" value="REGULATORY PROTEIN ARSR"/>
    <property type="match status" value="1"/>
</dbReference>
<protein>
    <submittedName>
        <fullName evidence="5">Helix-turn-helix domain-containing protein</fullName>
    </submittedName>
</protein>
<keyword evidence="1" id="KW-0805">Transcription regulation</keyword>
<dbReference type="InterPro" id="IPR036388">
    <property type="entry name" value="WH-like_DNA-bd_sf"/>
</dbReference>
<evidence type="ECO:0000256" key="3">
    <source>
        <dbReference type="ARBA" id="ARBA00023163"/>
    </source>
</evidence>
<name>A0ABX8QZH6_9ACTN</name>
<sequence length="187" mass="21005">MKDDAEPVILDDPGRIKALSHPLRRRILHRLRVHGPATSTTIGEVLGANTGTTSYHLRQLEKHGFIEEVPERSGGRERWWRPAGQRDLRMPPPEALAPQDRPVLAELLRAGHAEDMEILARLPAGYEREPAWARLSRGFAHMTEEGLAAFFEDYVALLHRHAHGPEDAPPGARPLHIRLFSLPADET</sequence>
<dbReference type="InterPro" id="IPR001845">
    <property type="entry name" value="HTH_ArsR_DNA-bd_dom"/>
</dbReference>
<dbReference type="SUPFAM" id="SSF46785">
    <property type="entry name" value="Winged helix' DNA-binding domain"/>
    <property type="match status" value="1"/>
</dbReference>
<evidence type="ECO:0000256" key="1">
    <source>
        <dbReference type="ARBA" id="ARBA00023015"/>
    </source>
</evidence>
<keyword evidence="2" id="KW-0238">DNA-binding</keyword>
<keyword evidence="3" id="KW-0804">Transcription</keyword>
<evidence type="ECO:0000313" key="6">
    <source>
        <dbReference type="Proteomes" id="UP001049518"/>
    </source>
</evidence>
<reference evidence="5" key="1">
    <citation type="submission" date="2020-07" db="EMBL/GenBank/DDBJ databases">
        <authorList>
            <person name="Tarantini F.S."/>
            <person name="Hong K.W."/>
            <person name="Chan K.G."/>
        </authorList>
    </citation>
    <scope>NUCLEOTIDE SEQUENCE</scope>
    <source>
        <strain evidence="5">32-07</strain>
    </source>
</reference>
<organism evidence="5 6">
    <name type="scientific">Actinomadura graeca</name>
    <dbReference type="NCBI Taxonomy" id="2750812"/>
    <lineage>
        <taxon>Bacteria</taxon>
        <taxon>Bacillati</taxon>
        <taxon>Actinomycetota</taxon>
        <taxon>Actinomycetes</taxon>
        <taxon>Streptosporangiales</taxon>
        <taxon>Thermomonosporaceae</taxon>
        <taxon>Actinomadura</taxon>
    </lineage>
</organism>
<dbReference type="SMART" id="SM00418">
    <property type="entry name" value="HTH_ARSR"/>
    <property type="match status" value="1"/>
</dbReference>
<dbReference type="Proteomes" id="UP001049518">
    <property type="component" value="Chromosome"/>
</dbReference>
<dbReference type="InterPro" id="IPR011991">
    <property type="entry name" value="ArsR-like_HTH"/>
</dbReference>
<dbReference type="EMBL" id="CP059572">
    <property type="protein sequence ID" value="QXJ24137.1"/>
    <property type="molecule type" value="Genomic_DNA"/>
</dbReference>
<dbReference type="InterPro" id="IPR051081">
    <property type="entry name" value="HTH_MetalResp_TranReg"/>
</dbReference>
<dbReference type="InterPro" id="IPR036390">
    <property type="entry name" value="WH_DNA-bd_sf"/>
</dbReference>
<accession>A0ABX8QZH6</accession>
<dbReference type="PANTHER" id="PTHR33154">
    <property type="entry name" value="TRANSCRIPTIONAL REGULATOR, ARSR FAMILY"/>
    <property type="match status" value="1"/>
</dbReference>
<feature type="domain" description="HTH arsR-type" evidence="4">
    <location>
        <begin position="14"/>
        <end position="97"/>
    </location>
</feature>
<evidence type="ECO:0000313" key="5">
    <source>
        <dbReference type="EMBL" id="QXJ24137.1"/>
    </source>
</evidence>
<evidence type="ECO:0000259" key="4">
    <source>
        <dbReference type="SMART" id="SM00418"/>
    </source>
</evidence>
<dbReference type="RefSeq" id="WP_231329833.1">
    <property type="nucleotide sequence ID" value="NZ_CP059572.1"/>
</dbReference>
<proteinExistence type="predicted"/>